<dbReference type="AlphaFoldDB" id="A0A838AB44"/>
<evidence type="ECO:0000313" key="2">
    <source>
        <dbReference type="Proteomes" id="UP000582974"/>
    </source>
</evidence>
<accession>A0A838AB44</accession>
<organism evidence="1 2">
    <name type="scientific">Haloechinothrix aidingensis</name>
    <dbReference type="NCBI Taxonomy" id="2752311"/>
    <lineage>
        <taxon>Bacteria</taxon>
        <taxon>Bacillati</taxon>
        <taxon>Actinomycetota</taxon>
        <taxon>Actinomycetes</taxon>
        <taxon>Pseudonocardiales</taxon>
        <taxon>Pseudonocardiaceae</taxon>
        <taxon>Haloechinothrix</taxon>
    </lineage>
</organism>
<reference evidence="1 2" key="1">
    <citation type="submission" date="2020-07" db="EMBL/GenBank/DDBJ databases">
        <title>Genome of Haloechinothrix sp.</title>
        <authorList>
            <person name="Tang S.-K."/>
            <person name="Yang L."/>
            <person name="Zhu W.-Y."/>
        </authorList>
    </citation>
    <scope>NUCLEOTIDE SEQUENCE [LARGE SCALE GENOMIC DNA]</scope>
    <source>
        <strain evidence="1 2">YIM 98757</strain>
    </source>
</reference>
<sequence>MTVPDHVPGEMLIGTAVRGFRDQMQDALAQPEPELREQIRQMVTYLDELADAVDRTPIRFEHQT</sequence>
<dbReference type="EMBL" id="JACCKD010000004">
    <property type="protein sequence ID" value="MBA0126436.1"/>
    <property type="molecule type" value="Genomic_DNA"/>
</dbReference>
<dbReference type="RefSeq" id="WP_180893262.1">
    <property type="nucleotide sequence ID" value="NZ_JACCKD010000004.1"/>
</dbReference>
<proteinExistence type="predicted"/>
<name>A0A838AB44_9PSEU</name>
<comment type="caution">
    <text evidence="1">The sequence shown here is derived from an EMBL/GenBank/DDBJ whole genome shotgun (WGS) entry which is preliminary data.</text>
</comment>
<evidence type="ECO:0000313" key="1">
    <source>
        <dbReference type="EMBL" id="MBA0126436.1"/>
    </source>
</evidence>
<gene>
    <name evidence="1" type="ORF">H0B56_12875</name>
</gene>
<dbReference type="Proteomes" id="UP000582974">
    <property type="component" value="Unassembled WGS sequence"/>
</dbReference>
<keyword evidence="2" id="KW-1185">Reference proteome</keyword>
<protein>
    <submittedName>
        <fullName evidence="1">Uncharacterized protein</fullName>
    </submittedName>
</protein>